<evidence type="ECO:0000256" key="4">
    <source>
        <dbReference type="ARBA" id="ARBA00022679"/>
    </source>
</evidence>
<evidence type="ECO:0000256" key="3">
    <source>
        <dbReference type="ARBA" id="ARBA00022676"/>
    </source>
</evidence>
<evidence type="ECO:0000256" key="5">
    <source>
        <dbReference type="ARBA" id="ARBA00022692"/>
    </source>
</evidence>
<dbReference type="Pfam" id="PF13231">
    <property type="entry name" value="PMT_2"/>
    <property type="match status" value="1"/>
</dbReference>
<feature type="transmembrane region" description="Helical" evidence="8">
    <location>
        <begin position="98"/>
        <end position="119"/>
    </location>
</feature>
<evidence type="ECO:0000256" key="1">
    <source>
        <dbReference type="ARBA" id="ARBA00004651"/>
    </source>
</evidence>
<feature type="transmembrane region" description="Helical" evidence="8">
    <location>
        <begin position="346"/>
        <end position="364"/>
    </location>
</feature>
<feature type="transmembrane region" description="Helical" evidence="8">
    <location>
        <begin position="376"/>
        <end position="398"/>
    </location>
</feature>
<evidence type="ECO:0000256" key="2">
    <source>
        <dbReference type="ARBA" id="ARBA00022475"/>
    </source>
</evidence>
<feature type="transmembrane region" description="Helical" evidence="8">
    <location>
        <begin position="126"/>
        <end position="144"/>
    </location>
</feature>
<keyword evidence="4" id="KW-0808">Transferase</keyword>
<evidence type="ECO:0000256" key="7">
    <source>
        <dbReference type="ARBA" id="ARBA00023136"/>
    </source>
</evidence>
<dbReference type="EMBL" id="VXRG01000048">
    <property type="protein sequence ID" value="MXY92881.1"/>
    <property type="molecule type" value="Genomic_DNA"/>
</dbReference>
<accession>A0A6B0YRI0</accession>
<name>A0A6B0YRI0_9CHLR</name>
<feature type="transmembrane region" description="Helical" evidence="8">
    <location>
        <begin position="24"/>
        <end position="42"/>
    </location>
</feature>
<feature type="transmembrane region" description="Helical" evidence="8">
    <location>
        <begin position="179"/>
        <end position="202"/>
    </location>
</feature>
<feature type="transmembrane region" description="Helical" evidence="8">
    <location>
        <begin position="236"/>
        <end position="256"/>
    </location>
</feature>
<evidence type="ECO:0000256" key="8">
    <source>
        <dbReference type="SAM" id="Phobius"/>
    </source>
</evidence>
<keyword evidence="5 8" id="KW-0812">Transmembrane</keyword>
<evidence type="ECO:0000256" key="6">
    <source>
        <dbReference type="ARBA" id="ARBA00022989"/>
    </source>
</evidence>
<gene>
    <name evidence="10" type="ORF">F4Y42_05465</name>
</gene>
<keyword evidence="7 8" id="KW-0472">Membrane</keyword>
<dbReference type="GO" id="GO:0005886">
    <property type="term" value="C:plasma membrane"/>
    <property type="evidence" value="ECO:0007669"/>
    <property type="project" value="UniProtKB-SubCell"/>
</dbReference>
<proteinExistence type="predicted"/>
<feature type="transmembrane region" description="Helical" evidence="8">
    <location>
        <begin position="292"/>
        <end position="312"/>
    </location>
</feature>
<dbReference type="AlphaFoldDB" id="A0A6B0YRI0"/>
<protein>
    <recommendedName>
        <fullName evidence="9">Glycosyltransferase RgtA/B/C/D-like domain-containing protein</fullName>
    </recommendedName>
</protein>
<keyword evidence="6 8" id="KW-1133">Transmembrane helix</keyword>
<feature type="transmembrane region" description="Helical" evidence="8">
    <location>
        <begin position="150"/>
        <end position="167"/>
    </location>
</feature>
<dbReference type="GO" id="GO:0016763">
    <property type="term" value="F:pentosyltransferase activity"/>
    <property type="evidence" value="ECO:0007669"/>
    <property type="project" value="TreeGrafter"/>
</dbReference>
<dbReference type="InterPro" id="IPR050297">
    <property type="entry name" value="LipidA_mod_glycosyltrf_83"/>
</dbReference>
<dbReference type="PANTHER" id="PTHR33908">
    <property type="entry name" value="MANNOSYLTRANSFERASE YKCB-RELATED"/>
    <property type="match status" value="1"/>
</dbReference>
<feature type="domain" description="Glycosyltransferase RgtA/B/C/D-like" evidence="9">
    <location>
        <begin position="80"/>
        <end position="210"/>
    </location>
</feature>
<feature type="transmembrane region" description="Helical" evidence="8">
    <location>
        <begin position="268"/>
        <end position="286"/>
    </location>
</feature>
<keyword evidence="2" id="KW-1003">Cell membrane</keyword>
<evidence type="ECO:0000313" key="10">
    <source>
        <dbReference type="EMBL" id="MXY92881.1"/>
    </source>
</evidence>
<dbReference type="InterPro" id="IPR038731">
    <property type="entry name" value="RgtA/B/C-like"/>
</dbReference>
<comment type="caution">
    <text evidence="10">The sequence shown here is derived from an EMBL/GenBank/DDBJ whole genome shotgun (WGS) entry which is preliminary data.</text>
</comment>
<dbReference type="PANTHER" id="PTHR33908:SF3">
    <property type="entry name" value="UNDECAPRENYL PHOSPHATE-ALPHA-4-AMINO-4-DEOXY-L-ARABINOSE ARABINOSYL TRANSFERASE"/>
    <property type="match status" value="1"/>
</dbReference>
<sequence>MTRSNVQEDASPNKPRLPEGRQSLRAVVLIAVLIGFALRLFLLDSQELGKLEGVVYGLRHTSISHLVQMTFEWEKMLLLPASFWLQNVWHGITGPSEFAIRSISAFCSVLAVPLTYRIAADIRIGAFATSAAVLLAAVNTYAVWRTHDVLLESLSLALTTASILLALRTISGTGGRKTLIAYVVCTVSTFYTHAFAVLPLLAQNLYVLFVLARDRRGGGSASAQGFAGSLPVRWTVLQIAVGILCIPWLVSAWPWITDFTTRGPSTLWVYEILGTIGMLATGHSLPTPAWRLGAGFFVFPLIVAAIPGIFLAERRVLNRGEGAVSGWVSPEEGESPQAQKAGHQRLSSGPIVLLLLSLLVAVLSEWSPGLIFPAFYGSYIALALTPLVLLLAIGLGNIDDYVESRLGRRWKTWAGGTDASIPKAMNRIGIGNLTAAVLILVIFAGNLFSFRNFHFESEFSKSRGLRELAHLLDSWGAGLNKADVRFAQPHFVDPALWYYYYTGEIENVSLVPWPMGLEAAQGTVRDLRSSGVQSVMLLVRSDLDLMEVELDFQWMADRQGFETDQQVQTRAEVTGHARQALSNFYQLAGQETVGPWIVDLYSQPHPQEWRLFEVEFTNGLTLERAHISPNIPPAGGRLVVHMEWSGDPTGLTGGETIFLHLLDETGNLVAQWDPELHLGNSQVLKSVAMPIPPTLPDGPLRLIVGLYDLSVDGAPRIPTEAGEDSLLLVYFHAEACDACGR</sequence>
<comment type="subcellular location">
    <subcellularLocation>
        <location evidence="1">Cell membrane</location>
        <topology evidence="1">Multi-pass membrane protein</topology>
    </subcellularLocation>
</comment>
<keyword evidence="3" id="KW-0328">Glycosyltransferase</keyword>
<reference evidence="10" key="1">
    <citation type="submission" date="2019-09" db="EMBL/GenBank/DDBJ databases">
        <title>Characterisation of the sponge microbiome using genome-centric metagenomics.</title>
        <authorList>
            <person name="Engelberts J.P."/>
            <person name="Robbins S.J."/>
            <person name="De Goeij J.M."/>
            <person name="Aranda M."/>
            <person name="Bell S.C."/>
            <person name="Webster N.S."/>
        </authorList>
    </citation>
    <scope>NUCLEOTIDE SEQUENCE</scope>
    <source>
        <strain evidence="10">SB0664_bin_27</strain>
    </source>
</reference>
<organism evidence="10">
    <name type="scientific">Caldilineaceae bacterium SB0664_bin_27</name>
    <dbReference type="NCBI Taxonomy" id="2605260"/>
    <lineage>
        <taxon>Bacteria</taxon>
        <taxon>Bacillati</taxon>
        <taxon>Chloroflexota</taxon>
        <taxon>Caldilineae</taxon>
        <taxon>Caldilineales</taxon>
        <taxon>Caldilineaceae</taxon>
    </lineage>
</organism>
<dbReference type="GO" id="GO:0009103">
    <property type="term" value="P:lipopolysaccharide biosynthetic process"/>
    <property type="evidence" value="ECO:0007669"/>
    <property type="project" value="UniProtKB-ARBA"/>
</dbReference>
<dbReference type="GO" id="GO:0010041">
    <property type="term" value="P:response to iron(III) ion"/>
    <property type="evidence" value="ECO:0007669"/>
    <property type="project" value="TreeGrafter"/>
</dbReference>
<feature type="transmembrane region" description="Helical" evidence="8">
    <location>
        <begin position="430"/>
        <end position="450"/>
    </location>
</feature>
<evidence type="ECO:0000259" key="9">
    <source>
        <dbReference type="Pfam" id="PF13231"/>
    </source>
</evidence>